<evidence type="ECO:0000259" key="5">
    <source>
        <dbReference type="Pfam" id="PF00176"/>
    </source>
</evidence>
<evidence type="ECO:0000256" key="3">
    <source>
        <dbReference type="ARBA" id="ARBA00022840"/>
    </source>
</evidence>
<evidence type="ECO:0000256" key="2">
    <source>
        <dbReference type="ARBA" id="ARBA00022801"/>
    </source>
</evidence>
<comment type="caution">
    <text evidence="6">The sequence shown here is derived from an EMBL/GenBank/DDBJ whole genome shotgun (WGS) entry which is preliminary data.</text>
</comment>
<dbReference type="InterPro" id="IPR027417">
    <property type="entry name" value="P-loop_NTPase"/>
</dbReference>
<keyword evidence="1" id="KW-0547">Nucleotide-binding</keyword>
<dbReference type="Proteomes" id="UP000789390">
    <property type="component" value="Unassembled WGS sequence"/>
</dbReference>
<dbReference type="Pfam" id="PF00176">
    <property type="entry name" value="SNF2-rel_dom"/>
    <property type="match status" value="1"/>
</dbReference>
<reference evidence="6" key="1">
    <citation type="submission" date="2021-11" db="EMBL/GenBank/DDBJ databases">
        <authorList>
            <person name="Schell T."/>
        </authorList>
    </citation>
    <scope>NUCLEOTIDE SEQUENCE</scope>
    <source>
        <strain evidence="6">M5</strain>
    </source>
</reference>
<sequence length="428" mass="47362">MSSRNRNKIVDSDASTKEEVEPIPLRYTSSRIRTPRMIQQALLATSRDRHDSGNDSNMDRLNGTLESSRKSDDKRFSPPKTLAEEVSIHDLSNSILEVSSTVPSFSSPEVQEQDESITEIISPESARAPPAQLSAAEIMRLREDLDRQKLVLKSSNLKSLPDGGARIKNVRKLTERLEAASKLRVYPSARSADSVSSASAVPTEVQEDELLGYGNANAMDKKHPRSKIREMEGRLIQLSIANATNAGQFASGSSSDSKYSDKQNEMLNRQSAEKKNGIKLLPELPKLIDMQKKTFADNTGIELYKKSESGYISAAGRREAVSITLDSLENLHRSLASCPKETDEESTPSCLTIPLLAHKERALKWLLWRETQIPAGKILADDMGLGKALTMISLIVRQNKLDPPPSVSSVIWLSKDSKTQSFMKQSNE</sequence>
<dbReference type="PANTHER" id="PTHR45626">
    <property type="entry name" value="TRANSCRIPTION TERMINATION FACTOR 2-RELATED"/>
    <property type="match status" value="1"/>
</dbReference>
<dbReference type="PANTHER" id="PTHR45626:SF22">
    <property type="entry name" value="DNA REPAIR PROTEIN RAD5"/>
    <property type="match status" value="1"/>
</dbReference>
<dbReference type="EMBL" id="CAKKLH010000223">
    <property type="protein sequence ID" value="CAH0106377.1"/>
    <property type="molecule type" value="Genomic_DNA"/>
</dbReference>
<evidence type="ECO:0000313" key="6">
    <source>
        <dbReference type="EMBL" id="CAH0106377.1"/>
    </source>
</evidence>
<dbReference type="AlphaFoldDB" id="A0A8J2RS19"/>
<feature type="region of interest" description="Disordered" evidence="4">
    <location>
        <begin position="1"/>
        <end position="81"/>
    </location>
</feature>
<feature type="region of interest" description="Disordered" evidence="4">
    <location>
        <begin position="247"/>
        <end position="266"/>
    </location>
</feature>
<accession>A0A8J2RS19</accession>
<dbReference type="GO" id="GO:0005524">
    <property type="term" value="F:ATP binding"/>
    <property type="evidence" value="ECO:0007669"/>
    <property type="project" value="UniProtKB-KW"/>
</dbReference>
<evidence type="ECO:0000256" key="4">
    <source>
        <dbReference type="SAM" id="MobiDB-lite"/>
    </source>
</evidence>
<proteinExistence type="predicted"/>
<dbReference type="InterPro" id="IPR000330">
    <property type="entry name" value="SNF2_N"/>
</dbReference>
<feature type="compositionally biased region" description="Basic and acidic residues" evidence="4">
    <location>
        <begin position="8"/>
        <end position="20"/>
    </location>
</feature>
<dbReference type="SUPFAM" id="SSF52540">
    <property type="entry name" value="P-loop containing nucleoside triphosphate hydrolases"/>
    <property type="match status" value="1"/>
</dbReference>
<name>A0A8J2RS19_9CRUS</name>
<evidence type="ECO:0000256" key="1">
    <source>
        <dbReference type="ARBA" id="ARBA00022741"/>
    </source>
</evidence>
<protein>
    <recommendedName>
        <fullName evidence="5">SNF2 N-terminal domain-containing protein</fullName>
    </recommendedName>
</protein>
<keyword evidence="2" id="KW-0378">Hydrolase</keyword>
<dbReference type="GO" id="GO:0005634">
    <property type="term" value="C:nucleus"/>
    <property type="evidence" value="ECO:0007669"/>
    <property type="project" value="TreeGrafter"/>
</dbReference>
<dbReference type="OrthoDB" id="423559at2759"/>
<keyword evidence="3" id="KW-0067">ATP-binding</keyword>
<keyword evidence="7" id="KW-1185">Reference proteome</keyword>
<organism evidence="6 7">
    <name type="scientific">Daphnia galeata</name>
    <dbReference type="NCBI Taxonomy" id="27404"/>
    <lineage>
        <taxon>Eukaryota</taxon>
        <taxon>Metazoa</taxon>
        <taxon>Ecdysozoa</taxon>
        <taxon>Arthropoda</taxon>
        <taxon>Crustacea</taxon>
        <taxon>Branchiopoda</taxon>
        <taxon>Diplostraca</taxon>
        <taxon>Cladocera</taxon>
        <taxon>Anomopoda</taxon>
        <taxon>Daphniidae</taxon>
        <taxon>Daphnia</taxon>
    </lineage>
</organism>
<evidence type="ECO:0000313" key="7">
    <source>
        <dbReference type="Proteomes" id="UP000789390"/>
    </source>
</evidence>
<dbReference type="InterPro" id="IPR050628">
    <property type="entry name" value="SNF2_RAD54_helicase_TF"/>
</dbReference>
<dbReference type="GO" id="GO:0016787">
    <property type="term" value="F:hydrolase activity"/>
    <property type="evidence" value="ECO:0007669"/>
    <property type="project" value="UniProtKB-KW"/>
</dbReference>
<gene>
    <name evidence="6" type="ORF">DGAL_LOCUS9532</name>
</gene>
<dbReference type="InterPro" id="IPR038718">
    <property type="entry name" value="SNF2-like_sf"/>
</dbReference>
<feature type="compositionally biased region" description="Basic and acidic residues" evidence="4">
    <location>
        <begin position="67"/>
        <end position="81"/>
    </location>
</feature>
<feature type="domain" description="SNF2 N-terminal" evidence="5">
    <location>
        <begin position="358"/>
        <end position="396"/>
    </location>
</feature>
<dbReference type="Gene3D" id="3.40.50.10810">
    <property type="entry name" value="Tandem AAA-ATPase domain"/>
    <property type="match status" value="1"/>
</dbReference>
<dbReference type="GO" id="GO:0008094">
    <property type="term" value="F:ATP-dependent activity, acting on DNA"/>
    <property type="evidence" value="ECO:0007669"/>
    <property type="project" value="TreeGrafter"/>
</dbReference>
<dbReference type="GO" id="GO:0006281">
    <property type="term" value="P:DNA repair"/>
    <property type="evidence" value="ECO:0007669"/>
    <property type="project" value="TreeGrafter"/>
</dbReference>